<dbReference type="InterPro" id="IPR029017">
    <property type="entry name" value="Enolase-like_N"/>
</dbReference>
<dbReference type="SFLD" id="SFLDG00179">
    <property type="entry name" value="mandelate_racemase"/>
    <property type="match status" value="1"/>
</dbReference>
<dbReference type="GO" id="GO:0000287">
    <property type="term" value="F:magnesium ion binding"/>
    <property type="evidence" value="ECO:0007669"/>
    <property type="project" value="TreeGrafter"/>
</dbReference>
<dbReference type="InterPro" id="IPR013342">
    <property type="entry name" value="Mandelate_racemase_C"/>
</dbReference>
<dbReference type="SUPFAM" id="SSF51604">
    <property type="entry name" value="Enolase C-terminal domain-like"/>
    <property type="match status" value="1"/>
</dbReference>
<organism evidence="9 10">
    <name type="scientific">Streptomyces rapamycinicus (strain ATCC 29253 / DSM 41530 / NRRL 5491 / AYB-994)</name>
    <name type="common">Streptomyces hygroscopicus (strain ATCC 29253)</name>
    <dbReference type="NCBI Taxonomy" id="1343740"/>
    <lineage>
        <taxon>Bacteria</taxon>
        <taxon>Bacillati</taxon>
        <taxon>Actinomycetota</taxon>
        <taxon>Actinomycetes</taxon>
        <taxon>Kitasatosporales</taxon>
        <taxon>Streptomycetaceae</taxon>
        <taxon>Streptomyces</taxon>
        <taxon>Streptomyces violaceusniger group</taxon>
    </lineage>
</organism>
<reference evidence="9 10" key="1">
    <citation type="journal article" date="2018" name="J. Biol. Chem.">
        <title>Discovery of the actinoplanic acid pathway in Streptomyces rapamycinicus reveals a genetically conserved synergism with rapamycin.</title>
        <authorList>
            <person name="Mrak P."/>
            <person name="Krastel P."/>
            <person name="Pivk Lukancic P."/>
            <person name="Tao J."/>
            <person name="Pistorius D."/>
            <person name="Moore C.M."/>
        </authorList>
    </citation>
    <scope>NUCLEOTIDE SEQUENCE [LARGE SCALE GENOMIC DNA]</scope>
    <source>
        <strain evidence="9 10">NRRL 5491</strain>
    </source>
</reference>
<evidence type="ECO:0000256" key="6">
    <source>
        <dbReference type="ARBA" id="ARBA00023239"/>
    </source>
</evidence>
<evidence type="ECO:0000256" key="4">
    <source>
        <dbReference type="ARBA" id="ARBA00022723"/>
    </source>
</evidence>
<protein>
    <recommendedName>
        <fullName evidence="3">L-fuconate dehydratase</fullName>
        <ecNumber evidence="3">4.2.1.68</ecNumber>
    </recommendedName>
</protein>
<feature type="domain" description="Mandelate racemase/muconate lactonizing enzyme C-terminal" evidence="8">
    <location>
        <begin position="217"/>
        <end position="313"/>
    </location>
</feature>
<feature type="region of interest" description="Disordered" evidence="7">
    <location>
        <begin position="450"/>
        <end position="489"/>
    </location>
</feature>
<evidence type="ECO:0000256" key="3">
    <source>
        <dbReference type="ARBA" id="ARBA00013142"/>
    </source>
</evidence>
<sequence length="489" mass="53179">MFSLAHRFREPPLSQRPSVTELEVHDIRFPTSEQLDGSDAMNPDPDYSAAYVVLRTEAGEGAAASEGHGFVFTIGRGNDVTAAAIRSLRPHVVGRPAPLTAADLAALHRELTHDSQLRWLGPEKGVMHMAAGAVVNAAWDLAARQAGKPLWQFLAEMSPEELVELVDFRYLSDALTPEEALAILRAAEPGRAERAARLRERGYPAYTTSPGWLGYSDEKMIKLAQEAVADGFGQIKLKVGSDLDEDLRRMRLAREAVGPDVRIAVDANQRWDVAEAVRWMSALAPYDPHWIEEPTSPDDVLAHAAIRAGQPVKVATGEHVANRVVFKQLLQAEAVDFVQIDAARVAGVNENLTILLLAAKYGLPVCPHAGGVGLCELVQHLAMFDFVAVSGSWEDRVIEYVDHLHEHFADPAVVESGRYRAPTAPGFSARMYPESIAAYRYPDGPEWRARLARPVPAPSAPAQPVPAPSAPAQPVPAPSAPAQPQEDHK</sequence>
<dbReference type="PANTHER" id="PTHR13794">
    <property type="entry name" value="ENOLASE SUPERFAMILY, MANDELATE RACEMASE"/>
    <property type="match status" value="1"/>
</dbReference>
<dbReference type="GO" id="GO:0016052">
    <property type="term" value="P:carbohydrate catabolic process"/>
    <property type="evidence" value="ECO:0007669"/>
    <property type="project" value="InterPro"/>
</dbReference>
<gene>
    <name evidence="9" type="ORF">D3C57_105210</name>
</gene>
<dbReference type="GO" id="GO:0009063">
    <property type="term" value="P:amino acid catabolic process"/>
    <property type="evidence" value="ECO:0007669"/>
    <property type="project" value="InterPro"/>
</dbReference>
<dbReference type="InterPro" id="IPR018110">
    <property type="entry name" value="Mandel_Rmase/mucon_lact_enz_CS"/>
</dbReference>
<dbReference type="InterPro" id="IPR013341">
    <property type="entry name" value="Mandelate_racemase_N_dom"/>
</dbReference>
<name>A0A3L8RDG8_STRRN</name>
<dbReference type="SMART" id="SM00922">
    <property type="entry name" value="MR_MLE"/>
    <property type="match status" value="1"/>
</dbReference>
<dbReference type="EC" id="4.2.1.68" evidence="3"/>
<dbReference type="Gene3D" id="3.30.390.10">
    <property type="entry name" value="Enolase-like, N-terminal domain"/>
    <property type="match status" value="1"/>
</dbReference>
<dbReference type="InterPro" id="IPR029065">
    <property type="entry name" value="Enolase_C-like"/>
</dbReference>
<keyword evidence="5" id="KW-0460">Magnesium</keyword>
<dbReference type="PROSITE" id="PS00909">
    <property type="entry name" value="MR_MLE_2"/>
    <property type="match status" value="1"/>
</dbReference>
<dbReference type="Gene3D" id="3.20.20.120">
    <property type="entry name" value="Enolase-like C-terminal domain"/>
    <property type="match status" value="1"/>
</dbReference>
<dbReference type="AlphaFoldDB" id="A0A3L8RDG8"/>
<evidence type="ECO:0000256" key="2">
    <source>
        <dbReference type="ARBA" id="ARBA00001946"/>
    </source>
</evidence>
<feature type="compositionally biased region" description="Pro residues" evidence="7">
    <location>
        <begin position="455"/>
        <end position="481"/>
    </location>
</feature>
<proteinExistence type="predicted"/>
<evidence type="ECO:0000256" key="5">
    <source>
        <dbReference type="ARBA" id="ARBA00022842"/>
    </source>
</evidence>
<comment type="caution">
    <text evidence="9">The sequence shown here is derived from an EMBL/GenBank/DDBJ whole genome shotgun (WGS) entry which is preliminary data.</text>
</comment>
<dbReference type="SUPFAM" id="SSF54826">
    <property type="entry name" value="Enolase N-terminal domain-like"/>
    <property type="match status" value="1"/>
</dbReference>
<keyword evidence="6" id="KW-0456">Lyase</keyword>
<dbReference type="STRING" id="1343740.M271_38400"/>
<accession>A0A3L8RDG8</accession>
<dbReference type="InterPro" id="IPR034610">
    <property type="entry name" value="L-fuconate_dehydratase"/>
</dbReference>
<evidence type="ECO:0000256" key="7">
    <source>
        <dbReference type="SAM" id="MobiDB-lite"/>
    </source>
</evidence>
<dbReference type="FunFam" id="3.20.20.120:FF:000007">
    <property type="entry name" value="Mitochondrial enolase superfamily member 1"/>
    <property type="match status" value="1"/>
</dbReference>
<dbReference type="SFLD" id="SFLDF00111">
    <property type="entry name" value="L-fuconate_dehydratase"/>
    <property type="match status" value="1"/>
</dbReference>
<comment type="catalytic activity">
    <reaction evidence="1">
        <text>L-fuconate = 2-dehydro-3-deoxy-L-fuconate + H2O</text>
        <dbReference type="Rhea" id="RHEA:22772"/>
        <dbReference type="ChEBI" id="CHEBI:15377"/>
        <dbReference type="ChEBI" id="CHEBI:21291"/>
        <dbReference type="ChEBI" id="CHEBI:37448"/>
        <dbReference type="EC" id="4.2.1.68"/>
    </reaction>
</comment>
<dbReference type="InterPro" id="IPR046945">
    <property type="entry name" value="RHMD-like"/>
</dbReference>
<dbReference type="Proteomes" id="UP000281594">
    <property type="component" value="Unassembled WGS sequence"/>
</dbReference>
<evidence type="ECO:0000313" key="9">
    <source>
        <dbReference type="EMBL" id="RLV77745.1"/>
    </source>
</evidence>
<dbReference type="EMBL" id="QYCY01000001">
    <property type="protein sequence ID" value="RLV77745.1"/>
    <property type="molecule type" value="Genomic_DNA"/>
</dbReference>
<keyword evidence="4" id="KW-0479">Metal-binding</keyword>
<dbReference type="GO" id="GO:0050023">
    <property type="term" value="F:L-fuconate dehydratase activity"/>
    <property type="evidence" value="ECO:0007669"/>
    <property type="project" value="UniProtKB-EC"/>
</dbReference>
<dbReference type="SFLD" id="SFLDS00001">
    <property type="entry name" value="Enolase"/>
    <property type="match status" value="1"/>
</dbReference>
<evidence type="ECO:0000313" key="10">
    <source>
        <dbReference type="Proteomes" id="UP000281594"/>
    </source>
</evidence>
<dbReference type="RefSeq" id="WP_121824003.1">
    <property type="nucleotide sequence ID" value="NC_022785.1"/>
</dbReference>
<evidence type="ECO:0000259" key="8">
    <source>
        <dbReference type="SMART" id="SM00922"/>
    </source>
</evidence>
<dbReference type="Pfam" id="PF02746">
    <property type="entry name" value="MR_MLE_N"/>
    <property type="match status" value="1"/>
</dbReference>
<evidence type="ECO:0000256" key="1">
    <source>
        <dbReference type="ARBA" id="ARBA00001737"/>
    </source>
</evidence>
<dbReference type="InterPro" id="IPR036849">
    <property type="entry name" value="Enolase-like_C_sf"/>
</dbReference>
<dbReference type="PANTHER" id="PTHR13794:SF58">
    <property type="entry name" value="MITOCHONDRIAL ENOLASE SUPERFAMILY MEMBER 1"/>
    <property type="match status" value="1"/>
</dbReference>
<dbReference type="Pfam" id="PF13378">
    <property type="entry name" value="MR_MLE_C"/>
    <property type="match status" value="1"/>
</dbReference>
<comment type="cofactor">
    <cofactor evidence="2">
        <name>Mg(2+)</name>
        <dbReference type="ChEBI" id="CHEBI:18420"/>
    </cofactor>
</comment>